<keyword evidence="2" id="KW-0238">DNA-binding</keyword>
<dbReference type="PANTHER" id="PTHR33164:SF99">
    <property type="entry name" value="MARR FAMILY REGULATORY PROTEIN"/>
    <property type="match status" value="1"/>
</dbReference>
<name>A0ABQ3UXF6_9CHLR</name>
<dbReference type="PROSITE" id="PS01117">
    <property type="entry name" value="HTH_MARR_1"/>
    <property type="match status" value="1"/>
</dbReference>
<protein>
    <submittedName>
        <fullName evidence="5">MarR family transcriptional regulator</fullName>
    </submittedName>
</protein>
<dbReference type="EMBL" id="BNJG01000002">
    <property type="protein sequence ID" value="GHO57348.1"/>
    <property type="molecule type" value="Genomic_DNA"/>
</dbReference>
<dbReference type="InterPro" id="IPR000835">
    <property type="entry name" value="HTH_MarR-typ"/>
</dbReference>
<comment type="caution">
    <text evidence="5">The sequence shown here is derived from an EMBL/GenBank/DDBJ whole genome shotgun (WGS) entry which is preliminary data.</text>
</comment>
<feature type="domain" description="HTH marR-type" evidence="4">
    <location>
        <begin position="7"/>
        <end position="141"/>
    </location>
</feature>
<dbReference type="PRINTS" id="PR00598">
    <property type="entry name" value="HTHMARR"/>
</dbReference>
<evidence type="ECO:0000256" key="3">
    <source>
        <dbReference type="ARBA" id="ARBA00023163"/>
    </source>
</evidence>
<dbReference type="PROSITE" id="PS50995">
    <property type="entry name" value="HTH_MARR_2"/>
    <property type="match status" value="1"/>
</dbReference>
<dbReference type="Proteomes" id="UP000654345">
    <property type="component" value="Unassembled WGS sequence"/>
</dbReference>
<sequence>MMEFAPNYELTPLLMLGSRTVIDDLHKHMAALGYDDVRPAHGFAFQRLAPYGATGNELAEFLDITKQAASEMIDYLEKHGYVTRQPNPADKRGKIVTLTERGWGCIRETEAFLTRLEAQWAEIIGPRRMAELRADLRQLIMAANGGILPHKFRPVW</sequence>
<organism evidence="5 6">
    <name type="scientific">Ktedonobacter robiniae</name>
    <dbReference type="NCBI Taxonomy" id="2778365"/>
    <lineage>
        <taxon>Bacteria</taxon>
        <taxon>Bacillati</taxon>
        <taxon>Chloroflexota</taxon>
        <taxon>Ktedonobacteria</taxon>
        <taxon>Ktedonobacterales</taxon>
        <taxon>Ktedonobacteraceae</taxon>
        <taxon>Ktedonobacter</taxon>
    </lineage>
</organism>
<gene>
    <name evidence="5" type="ORF">KSB_58230</name>
</gene>
<evidence type="ECO:0000259" key="4">
    <source>
        <dbReference type="PROSITE" id="PS50995"/>
    </source>
</evidence>
<keyword evidence="1" id="KW-0805">Transcription regulation</keyword>
<reference evidence="5 6" key="1">
    <citation type="journal article" date="2021" name="Int. J. Syst. Evol. Microbiol.">
        <title>Reticulibacter mediterranei gen. nov., sp. nov., within the new family Reticulibacteraceae fam. nov., and Ktedonospora formicarum gen. nov., sp. nov., Ktedonobacter robiniae sp. nov., Dictyobacter formicarum sp. nov. and Dictyobacter arantiisoli sp. nov., belonging to the class Ktedonobacteria.</title>
        <authorList>
            <person name="Yabe S."/>
            <person name="Zheng Y."/>
            <person name="Wang C.M."/>
            <person name="Sakai Y."/>
            <person name="Abe K."/>
            <person name="Yokota A."/>
            <person name="Donadio S."/>
            <person name="Cavaletti L."/>
            <person name="Monciardini P."/>
        </authorList>
    </citation>
    <scope>NUCLEOTIDE SEQUENCE [LARGE SCALE GENOMIC DNA]</scope>
    <source>
        <strain evidence="5 6">SOSP1-30</strain>
    </source>
</reference>
<evidence type="ECO:0000313" key="5">
    <source>
        <dbReference type="EMBL" id="GHO57348.1"/>
    </source>
</evidence>
<dbReference type="InterPro" id="IPR036388">
    <property type="entry name" value="WH-like_DNA-bd_sf"/>
</dbReference>
<evidence type="ECO:0000256" key="1">
    <source>
        <dbReference type="ARBA" id="ARBA00023015"/>
    </source>
</evidence>
<dbReference type="Pfam" id="PF12802">
    <property type="entry name" value="MarR_2"/>
    <property type="match status" value="1"/>
</dbReference>
<dbReference type="SUPFAM" id="SSF46785">
    <property type="entry name" value="Winged helix' DNA-binding domain"/>
    <property type="match status" value="1"/>
</dbReference>
<keyword evidence="6" id="KW-1185">Reference proteome</keyword>
<dbReference type="InterPro" id="IPR039422">
    <property type="entry name" value="MarR/SlyA-like"/>
</dbReference>
<dbReference type="InterPro" id="IPR023187">
    <property type="entry name" value="Tscrpt_reg_MarR-type_CS"/>
</dbReference>
<evidence type="ECO:0000313" key="6">
    <source>
        <dbReference type="Proteomes" id="UP000654345"/>
    </source>
</evidence>
<dbReference type="InterPro" id="IPR036390">
    <property type="entry name" value="WH_DNA-bd_sf"/>
</dbReference>
<dbReference type="SMART" id="SM00347">
    <property type="entry name" value="HTH_MARR"/>
    <property type="match status" value="1"/>
</dbReference>
<evidence type="ECO:0000256" key="2">
    <source>
        <dbReference type="ARBA" id="ARBA00023125"/>
    </source>
</evidence>
<dbReference type="Gene3D" id="1.10.10.10">
    <property type="entry name" value="Winged helix-like DNA-binding domain superfamily/Winged helix DNA-binding domain"/>
    <property type="match status" value="1"/>
</dbReference>
<accession>A0ABQ3UXF6</accession>
<dbReference type="PANTHER" id="PTHR33164">
    <property type="entry name" value="TRANSCRIPTIONAL REGULATOR, MARR FAMILY"/>
    <property type="match status" value="1"/>
</dbReference>
<proteinExistence type="predicted"/>
<keyword evidence="3" id="KW-0804">Transcription</keyword>